<reference evidence="3" key="1">
    <citation type="submission" date="2021-01" db="EMBL/GenBank/DDBJ databases">
        <title>Whole genome shotgun sequence of Actinoplanes cyaneus NBRC 14990.</title>
        <authorList>
            <person name="Komaki H."/>
            <person name="Tamura T."/>
        </authorList>
    </citation>
    <scope>NUCLEOTIDE SEQUENCE</scope>
    <source>
        <strain evidence="3">NBRC 14990</strain>
    </source>
</reference>
<comment type="caution">
    <text evidence="3">The sequence shown here is derived from an EMBL/GenBank/DDBJ whole genome shotgun (WGS) entry which is preliminary data.</text>
</comment>
<dbReference type="CDD" id="cd05233">
    <property type="entry name" value="SDR_c"/>
    <property type="match status" value="1"/>
</dbReference>
<evidence type="ECO:0000256" key="2">
    <source>
        <dbReference type="ARBA" id="ARBA00023002"/>
    </source>
</evidence>
<dbReference type="AlphaFoldDB" id="A0A919IG01"/>
<proteinExistence type="inferred from homology"/>
<dbReference type="PANTHER" id="PTHR42760">
    <property type="entry name" value="SHORT-CHAIN DEHYDROGENASES/REDUCTASES FAMILY MEMBER"/>
    <property type="match status" value="1"/>
</dbReference>
<gene>
    <name evidence="3" type="ORF">Acy02nite_15520</name>
</gene>
<sequence>MRVAGKTLVVTGAGSELGRAVTLEAIRRGARVAAVDADPEALTETARQVVAPLLLSTHVADVTEPAEVEALPPAVIARWNAVDGVIHCAGAGEPVIRTFLPLLRARQEAHLVSVGDPPAAPDAARAAARRFAESVQAGANVHVAMVFPAGEAVTSPYRAARDLLDGMARDSYRAVVGSDVRLMNRIFGFSRR</sequence>
<dbReference type="SUPFAM" id="SSF51735">
    <property type="entry name" value="NAD(P)-binding Rossmann-fold domains"/>
    <property type="match status" value="1"/>
</dbReference>
<comment type="similarity">
    <text evidence="1">Belongs to the short-chain dehydrogenases/reductases (SDR) family.</text>
</comment>
<dbReference type="InterPro" id="IPR002347">
    <property type="entry name" value="SDR_fam"/>
</dbReference>
<dbReference type="PANTHER" id="PTHR42760:SF133">
    <property type="entry name" value="3-OXOACYL-[ACYL-CARRIER-PROTEIN] REDUCTASE"/>
    <property type="match status" value="1"/>
</dbReference>
<evidence type="ECO:0000313" key="4">
    <source>
        <dbReference type="Proteomes" id="UP000619479"/>
    </source>
</evidence>
<keyword evidence="4" id="KW-1185">Reference proteome</keyword>
<dbReference type="Gene3D" id="3.40.50.720">
    <property type="entry name" value="NAD(P)-binding Rossmann-like Domain"/>
    <property type="match status" value="1"/>
</dbReference>
<evidence type="ECO:0000313" key="3">
    <source>
        <dbReference type="EMBL" id="GID63671.1"/>
    </source>
</evidence>
<dbReference type="InterPro" id="IPR036291">
    <property type="entry name" value="NAD(P)-bd_dom_sf"/>
</dbReference>
<name>A0A919IG01_9ACTN</name>
<dbReference type="GO" id="GO:0016616">
    <property type="term" value="F:oxidoreductase activity, acting on the CH-OH group of donors, NAD or NADP as acceptor"/>
    <property type="evidence" value="ECO:0007669"/>
    <property type="project" value="TreeGrafter"/>
</dbReference>
<dbReference type="RefSeq" id="WP_203739121.1">
    <property type="nucleotide sequence ID" value="NZ_BAAAUC010000023.1"/>
</dbReference>
<dbReference type="Pfam" id="PF00106">
    <property type="entry name" value="adh_short"/>
    <property type="match status" value="1"/>
</dbReference>
<evidence type="ECO:0000256" key="1">
    <source>
        <dbReference type="ARBA" id="ARBA00006484"/>
    </source>
</evidence>
<organism evidence="3 4">
    <name type="scientific">Actinoplanes cyaneus</name>
    <dbReference type="NCBI Taxonomy" id="52696"/>
    <lineage>
        <taxon>Bacteria</taxon>
        <taxon>Bacillati</taxon>
        <taxon>Actinomycetota</taxon>
        <taxon>Actinomycetes</taxon>
        <taxon>Micromonosporales</taxon>
        <taxon>Micromonosporaceae</taxon>
        <taxon>Actinoplanes</taxon>
    </lineage>
</organism>
<accession>A0A919IG01</accession>
<dbReference type="EMBL" id="BOMH01000013">
    <property type="protein sequence ID" value="GID63671.1"/>
    <property type="molecule type" value="Genomic_DNA"/>
</dbReference>
<dbReference type="Proteomes" id="UP000619479">
    <property type="component" value="Unassembled WGS sequence"/>
</dbReference>
<keyword evidence="2" id="KW-0560">Oxidoreductase</keyword>
<protein>
    <submittedName>
        <fullName evidence="3">Short-chain dehydrogenase</fullName>
    </submittedName>
</protein>